<dbReference type="Pfam" id="PF13676">
    <property type="entry name" value="TIR_2"/>
    <property type="match status" value="1"/>
</dbReference>
<reference evidence="3" key="1">
    <citation type="submission" date="2016-10" db="EMBL/GenBank/DDBJ databases">
        <authorList>
            <person name="Varghese N."/>
            <person name="Submissions S."/>
        </authorList>
    </citation>
    <scope>NUCLEOTIDE SEQUENCE [LARGE SCALE GENOMIC DNA]</scope>
    <source>
        <strain evidence="3">DSM 22951</strain>
    </source>
</reference>
<dbReference type="OrthoDB" id="4961576at2"/>
<dbReference type="SMART" id="SM00255">
    <property type="entry name" value="TIR"/>
    <property type="match status" value="1"/>
</dbReference>
<dbReference type="AlphaFoldDB" id="A0A2Y8ZW49"/>
<sequence length="321" mass="35187">MTTEARLPIKAFISHATEDKERFVEPFATALREKGIDAWVDKWEIRAGDSLVHRIFDEGIPRADAIVVVLSHVSVGKPWVTEELHASVVRRITTERKTRLIPIVLDEDVDVPSALKHLLWVSVPRVGLDGAVQQVVNNLYGVDQKPPLGAPPAFAAQPVQQTQIPADETVLRLLFEHLQAHDSANAFLLSDAVRDRALAVGLSEPSFIESVQALAAAGQVSVTFMTGSTRFIINGIPNGTWLNLEASKGVDVEGLRTKILSDVVNQDIRKIEPVTYGASFRTVQAVLQILQAQQVLRFAVIRNSELVVTDVSPLARRALLG</sequence>
<evidence type="ECO:0000313" key="2">
    <source>
        <dbReference type="EMBL" id="SSA34489.1"/>
    </source>
</evidence>
<protein>
    <submittedName>
        <fullName evidence="2">TIR domain-containing protein</fullName>
    </submittedName>
</protein>
<accession>A0A2Y8ZW49</accession>
<dbReference type="EMBL" id="UESZ01000001">
    <property type="protein sequence ID" value="SSA34489.1"/>
    <property type="molecule type" value="Genomic_DNA"/>
</dbReference>
<feature type="domain" description="TIR" evidence="1">
    <location>
        <begin position="7"/>
        <end position="143"/>
    </location>
</feature>
<dbReference type="SUPFAM" id="SSF52200">
    <property type="entry name" value="Toll/Interleukin receptor TIR domain"/>
    <property type="match status" value="1"/>
</dbReference>
<name>A0A2Y8ZW49_9MICO</name>
<proteinExistence type="predicted"/>
<evidence type="ECO:0000259" key="1">
    <source>
        <dbReference type="PROSITE" id="PS50104"/>
    </source>
</evidence>
<dbReference type="RefSeq" id="WP_109685120.1">
    <property type="nucleotide sequence ID" value="NZ_QGDN01000001.1"/>
</dbReference>
<dbReference type="InterPro" id="IPR035897">
    <property type="entry name" value="Toll_tir_struct_dom_sf"/>
</dbReference>
<dbReference type="Proteomes" id="UP000250028">
    <property type="component" value="Unassembled WGS sequence"/>
</dbReference>
<gene>
    <name evidence="2" type="ORF">SAMN04489750_1812</name>
</gene>
<dbReference type="Gene3D" id="3.40.50.10140">
    <property type="entry name" value="Toll/interleukin-1 receptor homology (TIR) domain"/>
    <property type="match status" value="1"/>
</dbReference>
<organism evidence="2 3">
    <name type="scientific">Branchiibius hedensis</name>
    <dbReference type="NCBI Taxonomy" id="672460"/>
    <lineage>
        <taxon>Bacteria</taxon>
        <taxon>Bacillati</taxon>
        <taxon>Actinomycetota</taxon>
        <taxon>Actinomycetes</taxon>
        <taxon>Micrococcales</taxon>
        <taxon>Dermacoccaceae</taxon>
        <taxon>Branchiibius</taxon>
    </lineage>
</organism>
<keyword evidence="3" id="KW-1185">Reference proteome</keyword>
<dbReference type="PROSITE" id="PS50104">
    <property type="entry name" value="TIR"/>
    <property type="match status" value="1"/>
</dbReference>
<evidence type="ECO:0000313" key="3">
    <source>
        <dbReference type="Proteomes" id="UP000250028"/>
    </source>
</evidence>
<dbReference type="GO" id="GO:0007165">
    <property type="term" value="P:signal transduction"/>
    <property type="evidence" value="ECO:0007669"/>
    <property type="project" value="InterPro"/>
</dbReference>
<dbReference type="InterPro" id="IPR000157">
    <property type="entry name" value="TIR_dom"/>
</dbReference>